<dbReference type="KEGG" id="crq:GCK72_008048"/>
<gene>
    <name evidence="2" type="ORF">GCK72_008048</name>
</gene>
<keyword evidence="1" id="KW-0812">Transmembrane</keyword>
<name>A0A6A5HP48_CAERE</name>
<dbReference type="CTD" id="9807115"/>
<evidence type="ECO:0000313" key="2">
    <source>
        <dbReference type="EMBL" id="KAF1768087.1"/>
    </source>
</evidence>
<reference evidence="2 3" key="1">
    <citation type="submission" date="2019-12" db="EMBL/GenBank/DDBJ databases">
        <title>Chromosome-level assembly of the Caenorhabditis remanei genome.</title>
        <authorList>
            <person name="Teterina A.A."/>
            <person name="Willis J.H."/>
            <person name="Phillips P.C."/>
        </authorList>
    </citation>
    <scope>NUCLEOTIDE SEQUENCE [LARGE SCALE GENOMIC DNA]</scope>
    <source>
        <strain evidence="2 3">PX506</strain>
        <tissue evidence="2">Whole organism</tissue>
    </source>
</reference>
<keyword evidence="1" id="KW-0472">Membrane</keyword>
<comment type="caution">
    <text evidence="2">The sequence shown here is derived from an EMBL/GenBank/DDBJ whole genome shotgun (WGS) entry which is preliminary data.</text>
</comment>
<accession>A0A6A5HP48</accession>
<protein>
    <submittedName>
        <fullName evidence="2">Uncharacterized protein</fullName>
    </submittedName>
</protein>
<evidence type="ECO:0000256" key="1">
    <source>
        <dbReference type="SAM" id="Phobius"/>
    </source>
</evidence>
<evidence type="ECO:0000313" key="3">
    <source>
        <dbReference type="Proteomes" id="UP000483820"/>
    </source>
</evidence>
<dbReference type="PANTHER" id="PTHR31720">
    <property type="entry name" value="SERPENTINE RECEPTOR, CLASS Z-RELATED"/>
    <property type="match status" value="1"/>
</dbReference>
<dbReference type="AlphaFoldDB" id="A0A6A5HP48"/>
<dbReference type="GeneID" id="9807115"/>
<proteinExistence type="predicted"/>
<dbReference type="InterPro" id="IPR018817">
    <property type="entry name" value="7TM_GPCR_serpentine_rcpt_Srz"/>
</dbReference>
<keyword evidence="1" id="KW-1133">Transmembrane helix</keyword>
<organism evidence="2 3">
    <name type="scientific">Caenorhabditis remanei</name>
    <name type="common">Caenorhabditis vulgaris</name>
    <dbReference type="NCBI Taxonomy" id="31234"/>
    <lineage>
        <taxon>Eukaryota</taxon>
        <taxon>Metazoa</taxon>
        <taxon>Ecdysozoa</taxon>
        <taxon>Nematoda</taxon>
        <taxon>Chromadorea</taxon>
        <taxon>Rhabditida</taxon>
        <taxon>Rhabditina</taxon>
        <taxon>Rhabditomorpha</taxon>
        <taxon>Rhabditoidea</taxon>
        <taxon>Rhabditidae</taxon>
        <taxon>Peloderinae</taxon>
        <taxon>Caenorhabditis</taxon>
    </lineage>
</organism>
<dbReference type="RefSeq" id="XP_003105725.2">
    <property type="nucleotide sequence ID" value="XM_003105677.2"/>
</dbReference>
<sequence>MQQLLAALLIASALLYIPMYISVRKLGVLSSVQQNQPQRYIFWQTLVVSVGKIITLLPICIYSITGANDADDVRIDVLTTALYRNPLLSLFL</sequence>
<feature type="transmembrane region" description="Helical" evidence="1">
    <location>
        <begin position="40"/>
        <end position="64"/>
    </location>
</feature>
<dbReference type="Proteomes" id="UP000483820">
    <property type="component" value="Chromosome II"/>
</dbReference>
<dbReference type="Pfam" id="PF10325">
    <property type="entry name" value="7TM_GPCR_Srz"/>
    <property type="match status" value="1"/>
</dbReference>
<dbReference type="EMBL" id="WUAV01000002">
    <property type="protein sequence ID" value="KAF1768087.1"/>
    <property type="molecule type" value="Genomic_DNA"/>
</dbReference>
<dbReference type="PANTHER" id="PTHR31720:SF3">
    <property type="entry name" value="SERPENTINE RECEPTOR, CLASS Z-RELATED"/>
    <property type="match status" value="1"/>
</dbReference>